<feature type="transmembrane region" description="Helical" evidence="1">
    <location>
        <begin position="644"/>
        <end position="661"/>
    </location>
</feature>
<proteinExistence type="predicted"/>
<dbReference type="Gene3D" id="1.20.1280.50">
    <property type="match status" value="1"/>
</dbReference>
<keyword evidence="1" id="KW-0472">Membrane</keyword>
<feature type="transmembrane region" description="Helical" evidence="1">
    <location>
        <begin position="557"/>
        <end position="579"/>
    </location>
</feature>
<keyword evidence="1" id="KW-1133">Transmembrane helix</keyword>
<feature type="transmembrane region" description="Helical" evidence="1">
    <location>
        <begin position="696"/>
        <end position="716"/>
    </location>
</feature>
<feature type="transmembrane region" description="Helical" evidence="1">
    <location>
        <begin position="532"/>
        <end position="550"/>
    </location>
</feature>
<dbReference type="InterPro" id="IPR032675">
    <property type="entry name" value="LRR_dom_sf"/>
</dbReference>
<protein>
    <recommendedName>
        <fullName evidence="4">F-box domain-containing protein</fullName>
    </recommendedName>
</protein>
<feature type="transmembrane region" description="Helical" evidence="1">
    <location>
        <begin position="611"/>
        <end position="632"/>
    </location>
</feature>
<dbReference type="Proteomes" id="UP000565441">
    <property type="component" value="Unassembled WGS sequence"/>
</dbReference>
<dbReference type="SUPFAM" id="SSF52047">
    <property type="entry name" value="RNI-like"/>
    <property type="match status" value="1"/>
</dbReference>
<reference evidence="2 3" key="1">
    <citation type="journal article" date="2020" name="ISME J.">
        <title>Uncovering the hidden diversity of litter-decomposition mechanisms in mushroom-forming fungi.</title>
        <authorList>
            <person name="Floudas D."/>
            <person name="Bentzer J."/>
            <person name="Ahren D."/>
            <person name="Johansson T."/>
            <person name="Persson P."/>
            <person name="Tunlid A."/>
        </authorList>
    </citation>
    <scope>NUCLEOTIDE SEQUENCE [LARGE SCALE GENOMIC DNA]</scope>
    <source>
        <strain evidence="2 3">CBS 661.87</strain>
    </source>
</reference>
<dbReference type="AlphaFoldDB" id="A0A8H5H563"/>
<comment type="caution">
    <text evidence="2">The sequence shown here is derived from an EMBL/GenBank/DDBJ whole genome shotgun (WGS) entry which is preliminary data.</text>
</comment>
<dbReference type="OrthoDB" id="3252356at2759"/>
<feature type="transmembrane region" description="Helical" evidence="1">
    <location>
        <begin position="737"/>
        <end position="757"/>
    </location>
</feature>
<name>A0A8H5H563_9AGAR</name>
<sequence>MTIADIIQKLASEELPPTTMNARRLFGSFSCVLQPPSSHLPNELLSEIFLLAAHNADDRYGTISTPITVSQVSTRWRNVAISTGKLWNTIIITFPTSRGQISRAITWLKRSMPYPLDFFLDFRDPSWNWELAESSHAFRWQDMEAILRLLIVHVRRWRRFELLTDTWAPIFTFLHYSRRVDSAPILETLSLSRCNAFFATKDATFAPVEMRRPLPLFGGLVMDRLREVSLTGVHVDWTASSLCHLTSLEFKYLASDVTPSKNEFIDILNACPDLRHLTIIGRGPQTRILPSSGNASPADESTTDVVPKPPQIIELSHLTSFTFGFVDSSYALEVLSMFSFPAIKKFVLEGIVDLDPLSLQSLDSTPILERLAPSNPSSTNTTPFPLSRIHSLELQGINASKATFMRLFNNLEGLEYLGLFNTENDALRALEPPSSDPPSPSCTLPCPTLEDLACRNMDPGILAGAVQARLELSPLQHVSFESKDINPDDQRKLLDAGVQIVRDATGNSSDLSSTATIRMLAEGELGLGNAKGIYLILMQFLIGIFIRHGMKRRATNIVLLFVTVLMFLGGTLFLCLDVADLVRRMQIIMVNNSGQPLQEKLDQANEALKKLVWTGTMLFVFMLILGDSVVVWRTWVIFKGSRKWVAIPMATWIGSLIAGLFELGCDIHTDWAITSLSPSAASVGAESCAHADLSSYTLSFVTNIFCTALIAFKAWQHRKLMSKYLGAARRKTAVEKILTLLIESGFVYLILYTLQAVPIYKAKLNSSGLFAFNVVNAVIQQAMGMYPTVIIILVRMQKSIWETTEVSQGMFTSKLQFAAAPLGEGSNATETIVSDFPTHTSGMQIAMVDLNSSGDQRSDHKRKDGSEV</sequence>
<organism evidence="2 3">
    <name type="scientific">Tricholomella constricta</name>
    <dbReference type="NCBI Taxonomy" id="117010"/>
    <lineage>
        <taxon>Eukaryota</taxon>
        <taxon>Fungi</taxon>
        <taxon>Dikarya</taxon>
        <taxon>Basidiomycota</taxon>
        <taxon>Agaricomycotina</taxon>
        <taxon>Agaricomycetes</taxon>
        <taxon>Agaricomycetidae</taxon>
        <taxon>Agaricales</taxon>
        <taxon>Tricholomatineae</taxon>
        <taxon>Lyophyllaceae</taxon>
        <taxon>Tricholomella</taxon>
    </lineage>
</organism>
<evidence type="ECO:0000313" key="3">
    <source>
        <dbReference type="Proteomes" id="UP000565441"/>
    </source>
</evidence>
<gene>
    <name evidence="2" type="ORF">D9615_007298</name>
</gene>
<dbReference type="EMBL" id="JAACJP010000026">
    <property type="protein sequence ID" value="KAF5376932.1"/>
    <property type="molecule type" value="Genomic_DNA"/>
</dbReference>
<keyword evidence="1" id="KW-0812">Transmembrane</keyword>
<evidence type="ECO:0008006" key="4">
    <source>
        <dbReference type="Google" id="ProtNLM"/>
    </source>
</evidence>
<evidence type="ECO:0000313" key="2">
    <source>
        <dbReference type="EMBL" id="KAF5376932.1"/>
    </source>
</evidence>
<feature type="transmembrane region" description="Helical" evidence="1">
    <location>
        <begin position="769"/>
        <end position="794"/>
    </location>
</feature>
<keyword evidence="3" id="KW-1185">Reference proteome</keyword>
<accession>A0A8H5H563</accession>
<evidence type="ECO:0000256" key="1">
    <source>
        <dbReference type="SAM" id="Phobius"/>
    </source>
</evidence>
<dbReference type="Gene3D" id="3.80.10.10">
    <property type="entry name" value="Ribonuclease Inhibitor"/>
    <property type="match status" value="1"/>
</dbReference>